<evidence type="ECO:0000313" key="2">
    <source>
        <dbReference type="Proteomes" id="UP000183567"/>
    </source>
</evidence>
<keyword evidence="2" id="KW-1185">Reference proteome</keyword>
<proteinExistence type="predicted"/>
<sequence length="131" mass="15138">MCHSQRVIRKTNSRAGLRLRDTQARANGWGLARSYLNLHGEHHHDFMRIPCLGVLDAVERHDRSYGGDVLCIGETPEIERQADVPDEVWWLQHGDEMRYRHALVRRNGPQELVRGDVLEVDEARSGAYKEK</sequence>
<accession>A0A1J8PZQ3</accession>
<comment type="caution">
    <text evidence="1">The sequence shown here is derived from an EMBL/GenBank/DDBJ whole genome shotgun (WGS) entry which is preliminary data.</text>
</comment>
<dbReference type="AlphaFoldDB" id="A0A1J8PZQ3"/>
<gene>
    <name evidence="1" type="ORF">AZE42_09207</name>
</gene>
<dbReference type="Proteomes" id="UP000183567">
    <property type="component" value="Unassembled WGS sequence"/>
</dbReference>
<name>A0A1J8PZQ3_9AGAM</name>
<reference evidence="1 2" key="1">
    <citation type="submission" date="2016-03" db="EMBL/GenBank/DDBJ databases">
        <title>Comparative genomics of the ectomycorrhizal sister species Rhizopogon vinicolor and Rhizopogon vesiculosus (Basidiomycota: Boletales) reveals a divergence of the mating type B locus.</title>
        <authorList>
            <person name="Mujic A.B."/>
            <person name="Kuo A."/>
            <person name="Tritt A."/>
            <person name="Lipzen A."/>
            <person name="Chen C."/>
            <person name="Johnson J."/>
            <person name="Sharma A."/>
            <person name="Barry K."/>
            <person name="Grigoriev I.V."/>
            <person name="Spatafora J.W."/>
        </authorList>
    </citation>
    <scope>NUCLEOTIDE SEQUENCE [LARGE SCALE GENOMIC DNA]</scope>
    <source>
        <strain evidence="1 2">AM-OR11-056</strain>
    </source>
</reference>
<evidence type="ECO:0000313" key="1">
    <source>
        <dbReference type="EMBL" id="OJA14774.1"/>
    </source>
</evidence>
<organism evidence="1 2">
    <name type="scientific">Rhizopogon vesiculosus</name>
    <dbReference type="NCBI Taxonomy" id="180088"/>
    <lineage>
        <taxon>Eukaryota</taxon>
        <taxon>Fungi</taxon>
        <taxon>Dikarya</taxon>
        <taxon>Basidiomycota</taxon>
        <taxon>Agaricomycotina</taxon>
        <taxon>Agaricomycetes</taxon>
        <taxon>Agaricomycetidae</taxon>
        <taxon>Boletales</taxon>
        <taxon>Suillineae</taxon>
        <taxon>Rhizopogonaceae</taxon>
        <taxon>Rhizopogon</taxon>
    </lineage>
</organism>
<dbReference type="EMBL" id="LVVM01003496">
    <property type="protein sequence ID" value="OJA14774.1"/>
    <property type="molecule type" value="Genomic_DNA"/>
</dbReference>
<protein>
    <submittedName>
        <fullName evidence="1">Uncharacterized protein</fullName>
    </submittedName>
</protein>